<reference evidence="1 2" key="1">
    <citation type="submission" date="2024-03" db="EMBL/GenBank/DDBJ databases">
        <authorList>
            <person name="Gkanogiannis A."/>
            <person name="Becerra Lopez-Lavalle L."/>
        </authorList>
    </citation>
    <scope>NUCLEOTIDE SEQUENCE [LARGE SCALE GENOMIC DNA]</scope>
</reference>
<proteinExistence type="predicted"/>
<gene>
    <name evidence="1" type="ORF">CITCOLO1_LOCUS14377</name>
</gene>
<dbReference type="Proteomes" id="UP001642487">
    <property type="component" value="Chromosome 5"/>
</dbReference>
<evidence type="ECO:0000313" key="2">
    <source>
        <dbReference type="Proteomes" id="UP001642487"/>
    </source>
</evidence>
<keyword evidence="2" id="KW-1185">Reference proteome</keyword>
<name>A0ABP0YRM4_9ROSI</name>
<evidence type="ECO:0000313" key="1">
    <source>
        <dbReference type="EMBL" id="CAK9322240.1"/>
    </source>
</evidence>
<sequence length="88" mass="9718">MLSAKLTDLPTDLSAAILFRIEIGYHVPDIAPPSLGTTEEAPSVDFVASSFGRCLMHSLSEELCLLDDVIDCAFDWKHEVIVLLNLMR</sequence>
<organism evidence="1 2">
    <name type="scientific">Citrullus colocynthis</name>
    <name type="common">colocynth</name>
    <dbReference type="NCBI Taxonomy" id="252529"/>
    <lineage>
        <taxon>Eukaryota</taxon>
        <taxon>Viridiplantae</taxon>
        <taxon>Streptophyta</taxon>
        <taxon>Embryophyta</taxon>
        <taxon>Tracheophyta</taxon>
        <taxon>Spermatophyta</taxon>
        <taxon>Magnoliopsida</taxon>
        <taxon>eudicotyledons</taxon>
        <taxon>Gunneridae</taxon>
        <taxon>Pentapetalae</taxon>
        <taxon>rosids</taxon>
        <taxon>fabids</taxon>
        <taxon>Cucurbitales</taxon>
        <taxon>Cucurbitaceae</taxon>
        <taxon>Benincaseae</taxon>
        <taxon>Citrullus</taxon>
    </lineage>
</organism>
<protein>
    <submittedName>
        <fullName evidence="1">Uncharacterized protein</fullName>
    </submittedName>
</protein>
<accession>A0ABP0YRM4</accession>
<dbReference type="EMBL" id="OZ021739">
    <property type="protein sequence ID" value="CAK9322240.1"/>
    <property type="molecule type" value="Genomic_DNA"/>
</dbReference>